<feature type="signal peptide" evidence="1">
    <location>
        <begin position="1"/>
        <end position="23"/>
    </location>
</feature>
<reference evidence="2 3" key="1">
    <citation type="submission" date="2016-12" db="EMBL/GenBank/DDBJ databases">
        <title>Thioflexothrix psekupsii D3 genome sequencing and assembly.</title>
        <authorList>
            <person name="Fomenkov A."/>
            <person name="Vincze T."/>
            <person name="Grabovich M."/>
            <person name="Anton B.P."/>
            <person name="Dubinina G."/>
            <person name="Orlova M."/>
            <person name="Belousova E."/>
            <person name="Roberts R.J."/>
        </authorList>
    </citation>
    <scope>NUCLEOTIDE SEQUENCE [LARGE SCALE GENOMIC DNA]</scope>
    <source>
        <strain evidence="2">D3</strain>
    </source>
</reference>
<evidence type="ECO:0000313" key="2">
    <source>
        <dbReference type="EMBL" id="OUD15682.1"/>
    </source>
</evidence>
<dbReference type="Proteomes" id="UP000194798">
    <property type="component" value="Unassembled WGS sequence"/>
</dbReference>
<organism evidence="2 3">
    <name type="scientific">Thioflexithrix psekupsensis</name>
    <dbReference type="NCBI Taxonomy" id="1570016"/>
    <lineage>
        <taxon>Bacteria</taxon>
        <taxon>Pseudomonadati</taxon>
        <taxon>Pseudomonadota</taxon>
        <taxon>Gammaproteobacteria</taxon>
        <taxon>Thiotrichales</taxon>
        <taxon>Thioflexithrix</taxon>
    </lineage>
</organism>
<comment type="caution">
    <text evidence="2">The sequence shown here is derived from an EMBL/GenBank/DDBJ whole genome shotgun (WGS) entry which is preliminary data.</text>
</comment>
<evidence type="ECO:0008006" key="4">
    <source>
        <dbReference type="Google" id="ProtNLM"/>
    </source>
</evidence>
<proteinExistence type="predicted"/>
<dbReference type="AlphaFoldDB" id="A0A251XB68"/>
<dbReference type="RefSeq" id="WP_086487281.1">
    <property type="nucleotide sequence ID" value="NZ_MSLT01000006.1"/>
</dbReference>
<gene>
    <name evidence="2" type="ORF">TPSD3_03980</name>
</gene>
<name>A0A251XB68_9GAMM</name>
<keyword evidence="3" id="KW-1185">Reference proteome</keyword>
<feature type="chain" id="PRO_5012965089" description="DUF4156 domain-containing protein" evidence="1">
    <location>
        <begin position="24"/>
        <end position="107"/>
    </location>
</feature>
<dbReference type="PROSITE" id="PS51257">
    <property type="entry name" value="PROKAR_LIPOPROTEIN"/>
    <property type="match status" value="1"/>
</dbReference>
<protein>
    <recommendedName>
        <fullName evidence="4">DUF4156 domain-containing protein</fullName>
    </recommendedName>
</protein>
<accession>A0A251XB68</accession>
<evidence type="ECO:0000313" key="3">
    <source>
        <dbReference type="Proteomes" id="UP000194798"/>
    </source>
</evidence>
<sequence>MRLKRNYLIFLTLFGILALASSACGKRDSLHPTQIRVAKSVDENVCAQVGHVSGAAPADVKQREGMRRALDEALYQAEILNASHIVVETHRYSSTEGTYVTAWAYRC</sequence>
<evidence type="ECO:0000256" key="1">
    <source>
        <dbReference type="SAM" id="SignalP"/>
    </source>
</evidence>
<keyword evidence="1" id="KW-0732">Signal</keyword>
<dbReference type="EMBL" id="MSLT01000006">
    <property type="protein sequence ID" value="OUD15682.1"/>
    <property type="molecule type" value="Genomic_DNA"/>
</dbReference>